<gene>
    <name evidence="2" type="ORF">KSP39_PZI012106</name>
</gene>
<evidence type="ECO:0000256" key="1">
    <source>
        <dbReference type="SAM" id="MobiDB-lite"/>
    </source>
</evidence>
<reference evidence="2 3" key="1">
    <citation type="journal article" date="2022" name="Nat. Plants">
        <title>Genomes of leafy and leafless Platanthera orchids illuminate the evolution of mycoheterotrophy.</title>
        <authorList>
            <person name="Li M.H."/>
            <person name="Liu K.W."/>
            <person name="Li Z."/>
            <person name="Lu H.C."/>
            <person name="Ye Q.L."/>
            <person name="Zhang D."/>
            <person name="Wang J.Y."/>
            <person name="Li Y.F."/>
            <person name="Zhong Z.M."/>
            <person name="Liu X."/>
            <person name="Yu X."/>
            <person name="Liu D.K."/>
            <person name="Tu X.D."/>
            <person name="Liu B."/>
            <person name="Hao Y."/>
            <person name="Liao X.Y."/>
            <person name="Jiang Y.T."/>
            <person name="Sun W.H."/>
            <person name="Chen J."/>
            <person name="Chen Y.Q."/>
            <person name="Ai Y."/>
            <person name="Zhai J.W."/>
            <person name="Wu S.S."/>
            <person name="Zhou Z."/>
            <person name="Hsiao Y.Y."/>
            <person name="Wu W.L."/>
            <person name="Chen Y.Y."/>
            <person name="Lin Y.F."/>
            <person name="Hsu J.L."/>
            <person name="Li C.Y."/>
            <person name="Wang Z.W."/>
            <person name="Zhao X."/>
            <person name="Zhong W.Y."/>
            <person name="Ma X.K."/>
            <person name="Ma L."/>
            <person name="Huang J."/>
            <person name="Chen G.Z."/>
            <person name="Huang M.Z."/>
            <person name="Huang L."/>
            <person name="Peng D.H."/>
            <person name="Luo Y.B."/>
            <person name="Zou S.Q."/>
            <person name="Chen S.P."/>
            <person name="Lan S."/>
            <person name="Tsai W.C."/>
            <person name="Van de Peer Y."/>
            <person name="Liu Z.J."/>
        </authorList>
    </citation>
    <scope>NUCLEOTIDE SEQUENCE [LARGE SCALE GENOMIC DNA]</scope>
    <source>
        <strain evidence="2">Lor287</strain>
    </source>
</reference>
<keyword evidence="3" id="KW-1185">Reference proteome</keyword>
<dbReference type="PANTHER" id="PTHR15827">
    <property type="entry name" value="CYCLIN-DEPENDENT KINASE 2-INTERACTING PROTEIN"/>
    <property type="match status" value="1"/>
</dbReference>
<name>A0AAP0BGM6_9ASPA</name>
<dbReference type="EMBL" id="JBBWWQ010000010">
    <property type="protein sequence ID" value="KAK8936621.1"/>
    <property type="molecule type" value="Genomic_DNA"/>
</dbReference>
<feature type="region of interest" description="Disordered" evidence="1">
    <location>
        <begin position="1"/>
        <end position="29"/>
    </location>
</feature>
<sequence>MTSPSFPMGTVPDDNYEDTMRSPLPSSMLTKSSISLNPAYSPSSSSPLRFWRPAAQRNIKNQWSKIRLTKDDWVSASSKGRSHATNLVNAYLERKYMPDWNLGVLTDMPQIRGEACNKLSYNQELFRKKLVSSYKDMVVAVKDLVKASCSMRCYLKESGSNPIIQFSDHQGNPNDCGDGGGIPVFSCLSITHFEDLACELVEMFRQELSLKRFLVIALQSVNCGEDEGTDDVFSWSNELYHGEFLDLASSGMPIQDSYPIQPQLKGEEPSDPLNKATIKSTNHKTLEVYLTTWLVDLNIEEQRVIEILCIVEEEMKAKLR</sequence>
<dbReference type="Proteomes" id="UP001418222">
    <property type="component" value="Unassembled WGS sequence"/>
</dbReference>
<proteinExistence type="predicted"/>
<dbReference type="PANTHER" id="PTHR15827:SF2">
    <property type="entry name" value="CYCLIN-DEPENDENT KINASE 2-INTERACTING PROTEIN"/>
    <property type="match status" value="1"/>
</dbReference>
<protein>
    <submittedName>
        <fullName evidence="2">Uncharacterized protein</fullName>
    </submittedName>
</protein>
<evidence type="ECO:0000313" key="3">
    <source>
        <dbReference type="Proteomes" id="UP001418222"/>
    </source>
</evidence>
<organism evidence="2 3">
    <name type="scientific">Platanthera zijinensis</name>
    <dbReference type="NCBI Taxonomy" id="2320716"/>
    <lineage>
        <taxon>Eukaryota</taxon>
        <taxon>Viridiplantae</taxon>
        <taxon>Streptophyta</taxon>
        <taxon>Embryophyta</taxon>
        <taxon>Tracheophyta</taxon>
        <taxon>Spermatophyta</taxon>
        <taxon>Magnoliopsida</taxon>
        <taxon>Liliopsida</taxon>
        <taxon>Asparagales</taxon>
        <taxon>Orchidaceae</taxon>
        <taxon>Orchidoideae</taxon>
        <taxon>Orchideae</taxon>
        <taxon>Orchidinae</taxon>
        <taxon>Platanthera</taxon>
    </lineage>
</organism>
<accession>A0AAP0BGM6</accession>
<dbReference type="AlphaFoldDB" id="A0AAP0BGM6"/>
<comment type="caution">
    <text evidence="2">The sequence shown here is derived from an EMBL/GenBank/DDBJ whole genome shotgun (WGS) entry which is preliminary data.</text>
</comment>
<evidence type="ECO:0000313" key="2">
    <source>
        <dbReference type="EMBL" id="KAK8936621.1"/>
    </source>
</evidence>